<dbReference type="InterPro" id="IPR013320">
    <property type="entry name" value="ConA-like_dom_sf"/>
</dbReference>
<evidence type="ECO:0000259" key="3">
    <source>
        <dbReference type="PROSITE" id="PS51762"/>
    </source>
</evidence>
<evidence type="ECO:0000256" key="2">
    <source>
        <dbReference type="SAM" id="Phobius"/>
    </source>
</evidence>
<dbReference type="PROSITE" id="PS51762">
    <property type="entry name" value="GH16_2"/>
    <property type="match status" value="1"/>
</dbReference>
<dbReference type="OrthoDB" id="4781at2759"/>
<dbReference type="InterPro" id="IPR000757">
    <property type="entry name" value="Beta-glucanase-like"/>
</dbReference>
<dbReference type="GO" id="GO:0030246">
    <property type="term" value="F:carbohydrate binding"/>
    <property type="evidence" value="ECO:0007669"/>
    <property type="project" value="UniProtKB-KW"/>
</dbReference>
<dbReference type="Proteomes" id="UP000245768">
    <property type="component" value="Unassembled WGS sequence"/>
</dbReference>
<keyword evidence="2" id="KW-1133">Transmembrane helix</keyword>
<dbReference type="Gene3D" id="2.60.120.200">
    <property type="match status" value="1"/>
</dbReference>
<dbReference type="SUPFAM" id="SSF49899">
    <property type="entry name" value="Concanavalin A-like lectins/glucanases"/>
    <property type="match status" value="1"/>
</dbReference>
<comment type="similarity">
    <text evidence="1">Belongs to the glycosyl hydrolase 16 family.</text>
</comment>
<dbReference type="GeneID" id="37040989"/>
<feature type="transmembrane region" description="Helical" evidence="2">
    <location>
        <begin position="55"/>
        <end position="77"/>
    </location>
</feature>
<evidence type="ECO:0000313" key="5">
    <source>
        <dbReference type="Proteomes" id="UP000245768"/>
    </source>
</evidence>
<name>A0A316YUF9_9BASI</name>
<dbReference type="GO" id="GO:0005975">
    <property type="term" value="P:carbohydrate metabolic process"/>
    <property type="evidence" value="ECO:0007669"/>
    <property type="project" value="InterPro"/>
</dbReference>
<dbReference type="InterPro" id="IPR050546">
    <property type="entry name" value="Glycosyl_Hydrlase_16"/>
</dbReference>
<dbReference type="AlphaFoldDB" id="A0A316YUF9"/>
<reference evidence="4" key="1">
    <citation type="journal article" date="2018" name="Mol. Biol. Evol.">
        <title>Broad Genomic Sampling Reveals a Smut Pathogenic Ancestry of the Fungal Clade Ustilaginomycotina.</title>
        <authorList>
            <person name="Kijpornyongpan T."/>
            <person name="Mondo S.J."/>
            <person name="Barry K."/>
            <person name="Sandor L."/>
            <person name="Lee J."/>
            <person name="Lipzen A."/>
            <person name="Pangilinan J."/>
            <person name="LaButti K."/>
            <person name="Hainaut M."/>
            <person name="Henrissat B."/>
            <person name="Grigoriev I.V."/>
            <person name="Spatafora J.W."/>
            <person name="Aime M.C."/>
        </authorList>
    </citation>
    <scope>NUCLEOTIDE SEQUENCE [LARGE SCALE GENOMIC DNA]</scope>
    <source>
        <strain evidence="4">MCA 4198</strain>
    </source>
</reference>
<proteinExistence type="inferred from homology"/>
<dbReference type="STRING" id="215250.A0A316YUF9"/>
<gene>
    <name evidence="4" type="ORF">FA10DRAFT_236401</name>
</gene>
<protein>
    <submittedName>
        <fullName evidence="4">Concanavalin A-like lectin/glucanase</fullName>
    </submittedName>
</protein>
<dbReference type="PANTHER" id="PTHR10963">
    <property type="entry name" value="GLYCOSYL HYDROLASE-RELATED"/>
    <property type="match status" value="1"/>
</dbReference>
<evidence type="ECO:0000256" key="1">
    <source>
        <dbReference type="ARBA" id="ARBA00006865"/>
    </source>
</evidence>
<dbReference type="InParanoid" id="A0A316YUF9"/>
<evidence type="ECO:0000313" key="4">
    <source>
        <dbReference type="EMBL" id="PWN93077.1"/>
    </source>
</evidence>
<keyword evidence="2" id="KW-0812">Transmembrane</keyword>
<feature type="domain" description="GH16" evidence="3">
    <location>
        <begin position="92"/>
        <end position="435"/>
    </location>
</feature>
<accession>A0A316YUF9</accession>
<keyword evidence="5" id="KW-1185">Reference proteome</keyword>
<dbReference type="GO" id="GO:0004553">
    <property type="term" value="F:hydrolase activity, hydrolyzing O-glycosyl compounds"/>
    <property type="evidence" value="ECO:0007669"/>
    <property type="project" value="InterPro"/>
</dbReference>
<keyword evidence="4" id="KW-0430">Lectin</keyword>
<sequence length="435" mass="49059">MPPSMTEEARAQAFQQQQQEFVEKPAGEVQQAKASSDKPWLEAKKRQRADLKVRWMFLGSALLGVAAVVAMMVVTALNTMKDKHNYCLVLEDHFDQGKINTDVWSHEQQTGGWGTGEFEWTTDSANNSFVRNNQLYIVPTLTSDMTGEAAIADGYSLNLTDSGACTSANKSDFYCAVRSNASTGIILPPVQSARLTTKISGKTIRFGKVEVTARMPTGDWIWPAVWMMPSKEVYGPWPASGEIDIFEGKGNPSRSRQDDLSSRMTSTMHWAPLPALDRYALTNGHLNLFQNLWNQKMHTFGLEWTPKKLVTWQRTRAYEVFSYKFGTDFWTKGNFPSSLENGTTLENPWTKSNGANIVDVAPFDQDFYLILSVAVGSTNGWFQDSDSPDGKPWSDQSKNPQRDFWSARDQWLPTWPTKVEDRAMVIDSVKIWQQC</sequence>
<organism evidence="4 5">
    <name type="scientific">Acaromyces ingoldii</name>
    <dbReference type="NCBI Taxonomy" id="215250"/>
    <lineage>
        <taxon>Eukaryota</taxon>
        <taxon>Fungi</taxon>
        <taxon>Dikarya</taxon>
        <taxon>Basidiomycota</taxon>
        <taxon>Ustilaginomycotina</taxon>
        <taxon>Exobasidiomycetes</taxon>
        <taxon>Exobasidiales</taxon>
        <taxon>Cryptobasidiaceae</taxon>
        <taxon>Acaromyces</taxon>
    </lineage>
</organism>
<dbReference type="PANTHER" id="PTHR10963:SF55">
    <property type="entry name" value="GLYCOSIDE HYDROLASE FAMILY 16 PROTEIN"/>
    <property type="match status" value="1"/>
</dbReference>
<dbReference type="EMBL" id="KZ819634">
    <property type="protein sequence ID" value="PWN93077.1"/>
    <property type="molecule type" value="Genomic_DNA"/>
</dbReference>
<keyword evidence="2" id="KW-0472">Membrane</keyword>
<dbReference type="RefSeq" id="XP_025380275.1">
    <property type="nucleotide sequence ID" value="XM_025519073.1"/>
</dbReference>
<dbReference type="Pfam" id="PF00722">
    <property type="entry name" value="Glyco_hydro_16"/>
    <property type="match status" value="1"/>
</dbReference>